<sequence length="297" mass="32832">MISFFNHILPSLLFPSLLAALGASIAGGVVGTYIVVKRIVSISGSISHSILGGIGLTLWIQYRLHIEFPPMYGAIIGAIILALCIGKIHLKYQEREDALIAMIWSVGMAIGIIFISQLPAFNSELVNFLFGNILWVTTQDLFRLGILDVIVLTIVVLCHTRFLSLCFDEKYMMLSRYSVQTWYFLLLILAAITIVMLIYIMGVILMLSMLVLPISIACRFSYKMIQIMMISVLLNILCSFSGIMIAYALDFPAGPTIAILMGMVYTASLFVKRLFSKSTPSPVSPDTNTNCSEGKSF</sequence>
<evidence type="ECO:0000256" key="2">
    <source>
        <dbReference type="ARBA" id="ARBA00008034"/>
    </source>
</evidence>
<feature type="transmembrane region" description="Helical" evidence="10">
    <location>
        <begin position="253"/>
        <end position="271"/>
    </location>
</feature>
<dbReference type="CDD" id="cd06550">
    <property type="entry name" value="TM_ABC_iron-siderophores_like"/>
    <property type="match status" value="1"/>
</dbReference>
<accession>A0ABX5VZH4</accession>
<dbReference type="InterPro" id="IPR037294">
    <property type="entry name" value="ABC_BtuC-like"/>
</dbReference>
<keyword evidence="3 8" id="KW-0813">Transport</keyword>
<evidence type="ECO:0000256" key="6">
    <source>
        <dbReference type="ARBA" id="ARBA00022989"/>
    </source>
</evidence>
<keyword evidence="7 10" id="KW-0472">Membrane</keyword>
<dbReference type="InterPro" id="IPR001626">
    <property type="entry name" value="ABC_TroCD"/>
</dbReference>
<evidence type="ECO:0000313" key="11">
    <source>
        <dbReference type="EMBL" id="QDE37400.1"/>
    </source>
</evidence>
<feature type="transmembrane region" description="Helical" evidence="10">
    <location>
        <begin position="72"/>
        <end position="92"/>
    </location>
</feature>
<evidence type="ECO:0000256" key="1">
    <source>
        <dbReference type="ARBA" id="ARBA00004429"/>
    </source>
</evidence>
<name>A0ABX5VZH4_9CHLA</name>
<evidence type="ECO:0000256" key="4">
    <source>
        <dbReference type="ARBA" id="ARBA00022475"/>
    </source>
</evidence>
<dbReference type="PANTHER" id="PTHR30477:SF18">
    <property type="entry name" value="METAL TRANSPORT SYSTEM MEMBRANE PROTEIN CT_417-RELATED"/>
    <property type="match status" value="1"/>
</dbReference>
<evidence type="ECO:0000256" key="8">
    <source>
        <dbReference type="RuleBase" id="RU003943"/>
    </source>
</evidence>
<dbReference type="SUPFAM" id="SSF81345">
    <property type="entry name" value="ABC transporter involved in vitamin B12 uptake, BtuC"/>
    <property type="match status" value="1"/>
</dbReference>
<evidence type="ECO:0000313" key="12">
    <source>
        <dbReference type="Proteomes" id="UP000320536"/>
    </source>
</evidence>
<evidence type="ECO:0000256" key="7">
    <source>
        <dbReference type="ARBA" id="ARBA00023136"/>
    </source>
</evidence>
<evidence type="ECO:0000256" key="5">
    <source>
        <dbReference type="ARBA" id="ARBA00022692"/>
    </source>
</evidence>
<dbReference type="PANTHER" id="PTHR30477">
    <property type="entry name" value="ABC-TRANSPORTER METAL-BINDING PROTEIN"/>
    <property type="match status" value="1"/>
</dbReference>
<comment type="similarity">
    <text evidence="2 8">Belongs to the ABC-3 integral membrane protein family.</text>
</comment>
<keyword evidence="6 10" id="KW-1133">Transmembrane helix</keyword>
<dbReference type="Proteomes" id="UP000320536">
    <property type="component" value="Chromosome"/>
</dbReference>
<gene>
    <name evidence="11" type="ORF">FI836_03745</name>
</gene>
<feature type="transmembrane region" description="Helical" evidence="10">
    <location>
        <begin position="42"/>
        <end position="60"/>
    </location>
</feature>
<dbReference type="Gene3D" id="1.10.3470.10">
    <property type="entry name" value="ABC transporter involved in vitamin B12 uptake, BtuC"/>
    <property type="match status" value="1"/>
</dbReference>
<keyword evidence="5 8" id="KW-0812">Transmembrane</keyword>
<feature type="transmembrane region" description="Helical" evidence="10">
    <location>
        <begin position="141"/>
        <end position="162"/>
    </location>
</feature>
<organism evidence="11 12">
    <name type="scientific">Chlamydophila parapsittaci</name>
    <dbReference type="NCBI Taxonomy" id="344886"/>
    <lineage>
        <taxon>Bacteria</taxon>
        <taxon>Pseudomonadati</taxon>
        <taxon>Chlamydiota</taxon>
        <taxon>Chlamydiia</taxon>
        <taxon>Chlamydiales</taxon>
        <taxon>Chlamydiaceae</taxon>
        <taxon>Chlamydia/Chlamydophila group</taxon>
        <taxon>Chlamydia</taxon>
    </lineage>
</organism>
<evidence type="ECO:0000256" key="10">
    <source>
        <dbReference type="SAM" id="Phobius"/>
    </source>
</evidence>
<dbReference type="Pfam" id="PF00950">
    <property type="entry name" value="ABC-3"/>
    <property type="match status" value="1"/>
</dbReference>
<feature type="transmembrane region" description="Helical" evidence="10">
    <location>
        <begin position="224"/>
        <end position="247"/>
    </location>
</feature>
<dbReference type="EMBL" id="CP041038">
    <property type="protein sequence ID" value="QDE37400.1"/>
    <property type="molecule type" value="Genomic_DNA"/>
</dbReference>
<feature type="transmembrane region" description="Helical" evidence="10">
    <location>
        <begin position="182"/>
        <end position="212"/>
    </location>
</feature>
<evidence type="ECO:0000256" key="3">
    <source>
        <dbReference type="ARBA" id="ARBA00022448"/>
    </source>
</evidence>
<feature type="transmembrane region" description="Helical" evidence="10">
    <location>
        <begin position="98"/>
        <end position="121"/>
    </location>
</feature>
<dbReference type="RefSeq" id="WP_020351617.1">
    <property type="nucleotide sequence ID" value="NZ_CP041038.1"/>
</dbReference>
<protein>
    <submittedName>
        <fullName evidence="11">Metal ABC transporter permease</fullName>
    </submittedName>
</protein>
<proteinExistence type="inferred from homology"/>
<feature type="region of interest" description="Disordered" evidence="9">
    <location>
        <begin position="278"/>
        <end position="297"/>
    </location>
</feature>
<keyword evidence="12" id="KW-1185">Reference proteome</keyword>
<reference evidence="11 12" key="1">
    <citation type="journal article" date="2020" name="Data Brief">
        <title>Data of de novo genome assembly of the Chlamydia psittaci strain isolated from the livestock in Volga Region, Russian Federation.</title>
        <authorList>
            <person name="Feodorova V.A."/>
            <person name="Zaitsev S.S."/>
            <person name="Khizhnyakova M.A."/>
            <person name="Saltykov Y.V."/>
            <person name="Evstifeev V.V."/>
            <person name="Khusainov F.M."/>
            <person name="Yakovlev S.I."/>
            <person name="Larionova O.S."/>
            <person name="Motin V.L."/>
        </authorList>
    </citation>
    <scope>NUCLEOTIDE SEQUENCE [LARGE SCALE GENOMIC DNA]</scope>
    <source>
        <strain evidence="11 12">Rostinovo-70</strain>
    </source>
</reference>
<keyword evidence="4" id="KW-1003">Cell membrane</keyword>
<feature type="transmembrane region" description="Helical" evidence="10">
    <location>
        <begin position="12"/>
        <end position="36"/>
    </location>
</feature>
<evidence type="ECO:0000256" key="9">
    <source>
        <dbReference type="SAM" id="MobiDB-lite"/>
    </source>
</evidence>
<comment type="subcellular location">
    <subcellularLocation>
        <location evidence="1">Cell inner membrane</location>
        <topology evidence="1">Multi-pass membrane protein</topology>
    </subcellularLocation>
    <subcellularLocation>
        <location evidence="8">Cell membrane</location>
        <topology evidence="8">Multi-pass membrane protein</topology>
    </subcellularLocation>
</comment>